<evidence type="ECO:0000256" key="3">
    <source>
        <dbReference type="ARBA" id="ARBA00022448"/>
    </source>
</evidence>
<proteinExistence type="inferred from homology"/>
<dbReference type="EMBL" id="HG994583">
    <property type="protein sequence ID" value="CAF2916235.1"/>
    <property type="molecule type" value="Genomic_DNA"/>
</dbReference>
<dbReference type="AlphaFoldDB" id="A0A7R8CSH5"/>
<dbReference type="OrthoDB" id="10056860at2759"/>
<keyword evidence="12" id="KW-0472">Membrane</keyword>
<dbReference type="InterPro" id="IPR018247">
    <property type="entry name" value="EF_Hand_1_Ca_BS"/>
</dbReference>
<keyword evidence="8" id="KW-0106">Calcium</keyword>
<keyword evidence="3" id="KW-0813">Transport</keyword>
<keyword evidence="11" id="KW-0496">Mitochondrion</keyword>
<evidence type="ECO:0000313" key="16">
    <source>
        <dbReference type="Proteomes" id="UP000675881"/>
    </source>
</evidence>
<evidence type="ECO:0000256" key="5">
    <source>
        <dbReference type="ARBA" id="ARBA00022723"/>
    </source>
</evidence>
<keyword evidence="7" id="KW-0999">Mitochondrion inner membrane</keyword>
<evidence type="ECO:0000256" key="8">
    <source>
        <dbReference type="ARBA" id="ARBA00022837"/>
    </source>
</evidence>
<evidence type="ECO:0000256" key="7">
    <source>
        <dbReference type="ARBA" id="ARBA00022792"/>
    </source>
</evidence>
<dbReference type="InterPro" id="IPR002048">
    <property type="entry name" value="EF_hand_dom"/>
</dbReference>
<comment type="subcellular location">
    <subcellularLocation>
        <location evidence="1">Mitochondrion inner membrane</location>
    </subcellularLocation>
    <subcellularLocation>
        <location evidence="2">Mitochondrion intermembrane space</location>
    </subcellularLocation>
</comment>
<dbReference type="GO" id="GO:0051560">
    <property type="term" value="P:mitochondrial calcium ion homeostasis"/>
    <property type="evidence" value="ECO:0007669"/>
    <property type="project" value="TreeGrafter"/>
</dbReference>
<accession>A0A7R8CSH5</accession>
<keyword evidence="6" id="KW-0677">Repeat</keyword>
<evidence type="ECO:0000256" key="4">
    <source>
        <dbReference type="ARBA" id="ARBA00022568"/>
    </source>
</evidence>
<dbReference type="GO" id="GO:0005758">
    <property type="term" value="C:mitochondrial intermembrane space"/>
    <property type="evidence" value="ECO:0007669"/>
    <property type="project" value="UniProtKB-SubCell"/>
</dbReference>
<evidence type="ECO:0000256" key="1">
    <source>
        <dbReference type="ARBA" id="ARBA00004273"/>
    </source>
</evidence>
<gene>
    <name evidence="15" type="ORF">LSAA_9288</name>
</gene>
<dbReference type="SMART" id="SM00054">
    <property type="entry name" value="EFh"/>
    <property type="match status" value="2"/>
</dbReference>
<name>A0A7R8CSH5_LEPSM</name>
<sequence length="535" mass="61283">MSVLSRFSTVPCRYFGRGRKFPTFGHGPIPRTNSFFDRWAPRCIVFLGIITFTNWRYVLKDLLGIPIVGKDSNFIVRFLCLNHGISEELVPMDVGFLDNKAKCTAYIDDLRLRELEVKEYLISRARRFYNEEDAKSLEKEIRELDFSDSNICVLFRSNISPSSIPKDSKYDRARTLINNLVHKGSILQFFNFDVKAEDENLAAEVENFKKEVTGFNLRDRQIIDYENRVRQYSTPDKIFRYFATIKVVDEKGHFEVMMTPQDFLRSLTPGEKQPEAYGLDSYSQISPDEMKILTPDKIGVDRSSIFHHFGACGLISFSDYIFLLTVLGTSSRHFEIAFKMFDLNGDGNVDVKEFEFVTNLMKSQSSVGTRHRDHQASTFKGINSENSTKGNIDLLITYAGFNPTKKQRFIKRLTNLSDTTGITLDEYLNFYQVLYNISDVDASLTFYHIAGAPIERKTLRHVARAVAGIELTDHLLDVVFTLFDDNGDGKLSNKEFISVMKQRAMRGLEKPKDTGAGKMFNAIMKCSKYATLAQY</sequence>
<dbReference type="SUPFAM" id="SSF47473">
    <property type="entry name" value="EF-hand"/>
    <property type="match status" value="1"/>
</dbReference>
<evidence type="ECO:0000256" key="2">
    <source>
        <dbReference type="ARBA" id="ARBA00004569"/>
    </source>
</evidence>
<dbReference type="InterPro" id="IPR039800">
    <property type="entry name" value="MICU1/2/3"/>
</dbReference>
<dbReference type="Gene3D" id="1.10.238.10">
    <property type="entry name" value="EF-hand"/>
    <property type="match status" value="2"/>
</dbReference>
<dbReference type="PANTHER" id="PTHR12294">
    <property type="entry name" value="EF HAND DOMAIN FAMILY A1,A2-RELATED"/>
    <property type="match status" value="1"/>
</dbReference>
<evidence type="ECO:0000256" key="12">
    <source>
        <dbReference type="ARBA" id="ARBA00023136"/>
    </source>
</evidence>
<dbReference type="PANTHER" id="PTHR12294:SF1">
    <property type="entry name" value="CALCIUM UPTAKE PROTEIN 1, MITOCHONDRIAL"/>
    <property type="match status" value="1"/>
</dbReference>
<comment type="similarity">
    <text evidence="13">Belongs to the MICU1 family. MICU1 subfamily.</text>
</comment>
<evidence type="ECO:0000259" key="14">
    <source>
        <dbReference type="PROSITE" id="PS50222"/>
    </source>
</evidence>
<keyword evidence="16" id="KW-1185">Reference proteome</keyword>
<feature type="domain" description="EF-hand" evidence="14">
    <location>
        <begin position="471"/>
        <end position="506"/>
    </location>
</feature>
<keyword evidence="10" id="KW-0406">Ion transport</keyword>
<dbReference type="GO" id="GO:0005509">
    <property type="term" value="F:calcium ion binding"/>
    <property type="evidence" value="ECO:0007669"/>
    <property type="project" value="InterPro"/>
</dbReference>
<dbReference type="GO" id="GO:1990246">
    <property type="term" value="C:uniplex complex"/>
    <property type="evidence" value="ECO:0007669"/>
    <property type="project" value="TreeGrafter"/>
</dbReference>
<dbReference type="Pfam" id="PF13833">
    <property type="entry name" value="EF-hand_8"/>
    <property type="match status" value="1"/>
</dbReference>
<dbReference type="InterPro" id="IPR011992">
    <property type="entry name" value="EF-hand-dom_pair"/>
</dbReference>
<protein>
    <submittedName>
        <fullName evidence="15">MICU1</fullName>
    </submittedName>
</protein>
<keyword evidence="5" id="KW-0479">Metal-binding</keyword>
<feature type="domain" description="EF-hand" evidence="14">
    <location>
        <begin position="329"/>
        <end position="364"/>
    </location>
</feature>
<dbReference type="GO" id="GO:0036444">
    <property type="term" value="P:calcium import into the mitochondrion"/>
    <property type="evidence" value="ECO:0007669"/>
    <property type="project" value="TreeGrafter"/>
</dbReference>
<dbReference type="PROSITE" id="PS50222">
    <property type="entry name" value="EF_HAND_2"/>
    <property type="match status" value="2"/>
</dbReference>
<organism evidence="15 16">
    <name type="scientific">Lepeophtheirus salmonis</name>
    <name type="common">Salmon louse</name>
    <name type="synonym">Caligus salmonis</name>
    <dbReference type="NCBI Taxonomy" id="72036"/>
    <lineage>
        <taxon>Eukaryota</taxon>
        <taxon>Metazoa</taxon>
        <taxon>Ecdysozoa</taxon>
        <taxon>Arthropoda</taxon>
        <taxon>Crustacea</taxon>
        <taxon>Multicrustacea</taxon>
        <taxon>Hexanauplia</taxon>
        <taxon>Copepoda</taxon>
        <taxon>Siphonostomatoida</taxon>
        <taxon>Caligidae</taxon>
        <taxon>Lepeophtheirus</taxon>
    </lineage>
</organism>
<reference evidence="15" key="1">
    <citation type="submission" date="2021-02" db="EMBL/GenBank/DDBJ databases">
        <authorList>
            <person name="Bekaert M."/>
        </authorList>
    </citation>
    <scope>NUCLEOTIDE SEQUENCE</scope>
    <source>
        <strain evidence="15">IoA-00</strain>
    </source>
</reference>
<keyword evidence="9" id="KW-0809">Transit peptide</keyword>
<dbReference type="PROSITE" id="PS00018">
    <property type="entry name" value="EF_HAND_1"/>
    <property type="match status" value="2"/>
</dbReference>
<dbReference type="Proteomes" id="UP000675881">
    <property type="component" value="Chromosome 4"/>
</dbReference>
<evidence type="ECO:0000256" key="11">
    <source>
        <dbReference type="ARBA" id="ARBA00023128"/>
    </source>
</evidence>
<evidence type="ECO:0000313" key="15">
    <source>
        <dbReference type="EMBL" id="CAF2916235.1"/>
    </source>
</evidence>
<evidence type="ECO:0000256" key="10">
    <source>
        <dbReference type="ARBA" id="ARBA00023065"/>
    </source>
</evidence>
<evidence type="ECO:0000256" key="6">
    <source>
        <dbReference type="ARBA" id="ARBA00022737"/>
    </source>
</evidence>
<evidence type="ECO:0000256" key="9">
    <source>
        <dbReference type="ARBA" id="ARBA00022946"/>
    </source>
</evidence>
<evidence type="ECO:0000256" key="13">
    <source>
        <dbReference type="ARBA" id="ARBA00038333"/>
    </source>
</evidence>
<dbReference type="CDD" id="cd15900">
    <property type="entry name" value="EFh_MICU"/>
    <property type="match status" value="1"/>
</dbReference>
<dbReference type="Pfam" id="PF13202">
    <property type="entry name" value="EF-hand_5"/>
    <property type="match status" value="1"/>
</dbReference>
<keyword evidence="4" id="KW-0109">Calcium transport</keyword>